<accession>A0A3R9G566</accession>
<protein>
    <submittedName>
        <fullName evidence="1">Uncharacterized protein</fullName>
    </submittedName>
</protein>
<dbReference type="Proteomes" id="UP000269041">
    <property type="component" value="Unassembled WGS sequence"/>
</dbReference>
<sequence length="93" mass="11100">MNFPSFIHYLSCGRFIYRGSFLVTKTAPFPIRMLKKWLNNTKKLVYIYTIVKKYDVFIFLSPDVSGLVDCDFYFTINLLLLLAAKYRFFQYVI</sequence>
<proteinExistence type="predicted"/>
<comment type="caution">
    <text evidence="1">The sequence shown here is derived from an EMBL/GenBank/DDBJ whole genome shotgun (WGS) entry which is preliminary data.</text>
</comment>
<dbReference type="EMBL" id="RSFA01000010">
    <property type="protein sequence ID" value="RSD32393.1"/>
    <property type="molecule type" value="Genomic_DNA"/>
</dbReference>
<organism evidence="1 2">
    <name type="scientific">Vibrio pectenicida</name>
    <dbReference type="NCBI Taxonomy" id="62763"/>
    <lineage>
        <taxon>Bacteria</taxon>
        <taxon>Pseudomonadati</taxon>
        <taxon>Pseudomonadota</taxon>
        <taxon>Gammaproteobacteria</taxon>
        <taxon>Vibrionales</taxon>
        <taxon>Vibrionaceae</taxon>
        <taxon>Vibrio</taxon>
    </lineage>
</organism>
<dbReference type="AlphaFoldDB" id="A0A3R9G566"/>
<evidence type="ECO:0000313" key="1">
    <source>
        <dbReference type="EMBL" id="RSD32393.1"/>
    </source>
</evidence>
<name>A0A3R9G566_9VIBR</name>
<evidence type="ECO:0000313" key="2">
    <source>
        <dbReference type="Proteomes" id="UP000269041"/>
    </source>
</evidence>
<keyword evidence="2" id="KW-1185">Reference proteome</keyword>
<reference evidence="1 2" key="1">
    <citation type="submission" date="2018-12" db="EMBL/GenBank/DDBJ databases">
        <title>Genomic taxonomy of the Vibrionaceae family.</title>
        <authorList>
            <person name="Gomez-Gil B."/>
            <person name="Enciso-Ibarra K."/>
        </authorList>
    </citation>
    <scope>NUCLEOTIDE SEQUENCE [LARGE SCALE GENOMIC DNA]</scope>
    <source>
        <strain evidence="1 2">CAIM 594</strain>
    </source>
</reference>
<gene>
    <name evidence="1" type="ORF">EJA03_03910</name>
</gene>